<feature type="compositionally biased region" description="Polar residues" evidence="1">
    <location>
        <begin position="8"/>
        <end position="22"/>
    </location>
</feature>
<evidence type="ECO:0000259" key="2">
    <source>
        <dbReference type="Pfam" id="PF13649"/>
    </source>
</evidence>
<dbReference type="EMBL" id="NHZQ01000037">
    <property type="protein sequence ID" value="PSK57898.1"/>
    <property type="molecule type" value="Genomic_DNA"/>
</dbReference>
<evidence type="ECO:0000256" key="1">
    <source>
        <dbReference type="SAM" id="MobiDB-lite"/>
    </source>
</evidence>
<gene>
    <name evidence="3" type="ORF">B9Z65_9100</name>
</gene>
<dbReference type="SUPFAM" id="SSF53335">
    <property type="entry name" value="S-adenosyl-L-methionine-dependent methyltransferases"/>
    <property type="match status" value="1"/>
</dbReference>
<proteinExistence type="predicted"/>
<dbReference type="InterPro" id="IPR041698">
    <property type="entry name" value="Methyltransf_25"/>
</dbReference>
<sequence length="235" mass="25059">MAAVSRPSAPSTGPQEPTTRLTSPGPRPGADSVWQRIYLAKTPAEIQAFYDEWAAHYDTDTSDPSQDYVGPQTAVSTLLAAARTVPGRILDAGCGTGLAGVALAKVGAKDVDGLDFSRGMLDVARKTGAYKVLEEADLSLPVKRATGSYDAVTCVGTLTKAHVGPRPALEEFVRVVKKGGVVVATVLDLIWESEGYRAEVERLGRDGGVDVLGTELLDYRRTEGLKARYVVLRKK</sequence>
<dbReference type="STRING" id="40998.A0A2P8ABS5"/>
<dbReference type="CDD" id="cd02440">
    <property type="entry name" value="AdoMet_MTases"/>
    <property type="match status" value="1"/>
</dbReference>
<dbReference type="InterPro" id="IPR029063">
    <property type="entry name" value="SAM-dependent_MTases_sf"/>
</dbReference>
<name>A0A2P8ABS5_9PEZI</name>
<organism evidence="3 4">
    <name type="scientific">Elsinoe australis</name>
    <dbReference type="NCBI Taxonomy" id="40998"/>
    <lineage>
        <taxon>Eukaryota</taxon>
        <taxon>Fungi</taxon>
        <taxon>Dikarya</taxon>
        <taxon>Ascomycota</taxon>
        <taxon>Pezizomycotina</taxon>
        <taxon>Dothideomycetes</taxon>
        <taxon>Dothideomycetidae</taxon>
        <taxon>Myriangiales</taxon>
        <taxon>Elsinoaceae</taxon>
        <taxon>Elsinoe</taxon>
    </lineage>
</organism>
<dbReference type="Proteomes" id="UP000243723">
    <property type="component" value="Unassembled WGS sequence"/>
</dbReference>
<evidence type="ECO:0000313" key="3">
    <source>
        <dbReference type="EMBL" id="PSK57898.1"/>
    </source>
</evidence>
<dbReference type="Gene3D" id="3.40.50.150">
    <property type="entry name" value="Vaccinia Virus protein VP39"/>
    <property type="match status" value="1"/>
</dbReference>
<feature type="region of interest" description="Disordered" evidence="1">
    <location>
        <begin position="1"/>
        <end position="29"/>
    </location>
</feature>
<dbReference type="AlphaFoldDB" id="A0A2P8ABS5"/>
<keyword evidence="4" id="KW-1185">Reference proteome</keyword>
<dbReference type="Pfam" id="PF13649">
    <property type="entry name" value="Methyltransf_25"/>
    <property type="match status" value="1"/>
</dbReference>
<feature type="domain" description="Methyltransferase" evidence="2">
    <location>
        <begin position="89"/>
        <end position="180"/>
    </location>
</feature>
<dbReference type="PANTHER" id="PTHR43591:SF110">
    <property type="entry name" value="RHODANESE DOMAIN-CONTAINING PROTEIN"/>
    <property type="match status" value="1"/>
</dbReference>
<protein>
    <recommendedName>
        <fullName evidence="2">Methyltransferase domain-containing protein</fullName>
    </recommendedName>
</protein>
<comment type="caution">
    <text evidence="3">The sequence shown here is derived from an EMBL/GenBank/DDBJ whole genome shotgun (WGS) entry which is preliminary data.</text>
</comment>
<dbReference type="PANTHER" id="PTHR43591">
    <property type="entry name" value="METHYLTRANSFERASE"/>
    <property type="match status" value="1"/>
</dbReference>
<reference evidence="3 4" key="1">
    <citation type="submission" date="2017-05" db="EMBL/GenBank/DDBJ databases">
        <title>Draft genome sequence of Elsinoe australis.</title>
        <authorList>
            <person name="Cheng Q."/>
        </authorList>
    </citation>
    <scope>NUCLEOTIDE SEQUENCE [LARGE SCALE GENOMIC DNA]</scope>
    <source>
        <strain evidence="3 4">NL1</strain>
    </source>
</reference>
<accession>A0A2P8ABS5</accession>
<dbReference type="OrthoDB" id="66144at2759"/>
<evidence type="ECO:0000313" key="4">
    <source>
        <dbReference type="Proteomes" id="UP000243723"/>
    </source>
</evidence>